<evidence type="ECO:0000256" key="1">
    <source>
        <dbReference type="SAM" id="MobiDB-lite"/>
    </source>
</evidence>
<feature type="domain" description="CRAL-TRIO" evidence="3">
    <location>
        <begin position="87"/>
        <end position="242"/>
    </location>
</feature>
<dbReference type="InterPro" id="IPR008936">
    <property type="entry name" value="Rho_GTPase_activation_prot"/>
</dbReference>
<dbReference type="Gene3D" id="1.10.555.10">
    <property type="entry name" value="Rho GTPase activation protein"/>
    <property type="match status" value="1"/>
</dbReference>
<evidence type="ECO:0000256" key="2">
    <source>
        <dbReference type="SAM" id="Phobius"/>
    </source>
</evidence>
<comment type="caution">
    <text evidence="5">The sequence shown here is derived from an EMBL/GenBank/DDBJ whole genome shotgun (WGS) entry which is preliminary data.</text>
</comment>
<dbReference type="GO" id="GO:0005096">
    <property type="term" value="F:GTPase activator activity"/>
    <property type="evidence" value="ECO:0007669"/>
    <property type="project" value="TreeGrafter"/>
</dbReference>
<dbReference type="AlphaFoldDB" id="A0A1Q3EHP8"/>
<proteinExistence type="predicted"/>
<protein>
    <submittedName>
        <fullName evidence="5">Uncharacterized protein</fullName>
    </submittedName>
</protein>
<dbReference type="Pfam" id="PF00620">
    <property type="entry name" value="RhoGAP"/>
    <property type="match status" value="1"/>
</dbReference>
<dbReference type="SMART" id="SM00516">
    <property type="entry name" value="SEC14"/>
    <property type="match status" value="1"/>
</dbReference>
<evidence type="ECO:0000259" key="3">
    <source>
        <dbReference type="PROSITE" id="PS50191"/>
    </source>
</evidence>
<sequence length="775" mass="84209">MPSNNLTLKQRLAALSIAPSAPSAPHGSQPPPYADFDTTVPISPSSPGLRSPRRKGFTINGFTPPWTKRSLGSSDNINHTANAEIQGRELVQQTMAKLIFQAGVDYETRPMVVINASALPDPREINYDLLLSRILSYLDLYVESDYTVVFLAAGGKHSPGWNWVWKAYRSLSRKYRKNLKRLYIVHSTFFTKMLFSLAGAIISPKFFRKITYLDTLSELAYHVPLTQIDIPPAVYHENSKYEKKITLPIPTPSSTFGVPLEDIMGYHGEKGGIPRPVKDAIQFLRDTGLEEEGLFRRSASSSMLRSAQEAYDRGNVVSLETFGDPHLAAVLLKKYLRDLPTPIFPEALYPVIRRCPMPTSDPGDMTSVMYIRDVLLSEIPPCTYILLSHVLHLMHDISLRSASNRMDAHNLSVVLCPNLVSGSSPIRDVQMCAVPGGPALFEQQEQQQQPSSLPSSSSIPSLSISNKATASAEGKTTLGAIIKLCIQRYYEVFDEVVDPSEAIVAHPMSEADYAAGYGGGDRYELRDSTPERSRDASAEPSDDELQQHQQRAWKGNAGFQGFPQPGSVIGNGFHERSDFVPQSRIDNHKRNSSGFHTNPDDDEDIDDAMLVMPIGPNHGRHTDPNGGGPSTSSSSSSMSPQPHPQHRNTLSNGSRRSKPTRSVHTDYGVPPSSFSSSSLAQSASYATYSRGKARSTISIEKGSGSTIGPGKKGSISIGRGTNRKSTGSGVAAIGVTAEGFFAPPSGVEVPPVPPLPGRGIGNGRAIPGEEGETRS</sequence>
<dbReference type="GO" id="GO:0007264">
    <property type="term" value="P:small GTPase-mediated signal transduction"/>
    <property type="evidence" value="ECO:0007669"/>
    <property type="project" value="TreeGrafter"/>
</dbReference>
<keyword evidence="6" id="KW-1185">Reference proteome</keyword>
<keyword evidence="2" id="KW-1133">Transmembrane helix</keyword>
<evidence type="ECO:0000313" key="6">
    <source>
        <dbReference type="Proteomes" id="UP000188533"/>
    </source>
</evidence>
<feature type="region of interest" description="Disordered" evidence="1">
    <location>
        <begin position="519"/>
        <end position="549"/>
    </location>
</feature>
<dbReference type="InterPro" id="IPR001251">
    <property type="entry name" value="CRAL-TRIO_dom"/>
</dbReference>
<feature type="region of interest" description="Disordered" evidence="1">
    <location>
        <begin position="443"/>
        <end position="462"/>
    </location>
</feature>
<keyword evidence="2" id="KW-0812">Transmembrane</keyword>
<organism evidence="5 6">
    <name type="scientific">Lentinula edodes</name>
    <name type="common">Shiitake mushroom</name>
    <name type="synonym">Lentinus edodes</name>
    <dbReference type="NCBI Taxonomy" id="5353"/>
    <lineage>
        <taxon>Eukaryota</taxon>
        <taxon>Fungi</taxon>
        <taxon>Dikarya</taxon>
        <taxon>Basidiomycota</taxon>
        <taxon>Agaricomycotina</taxon>
        <taxon>Agaricomycetes</taxon>
        <taxon>Agaricomycetidae</taxon>
        <taxon>Agaricales</taxon>
        <taxon>Marasmiineae</taxon>
        <taxon>Omphalotaceae</taxon>
        <taxon>Lentinula</taxon>
    </lineage>
</organism>
<dbReference type="InterPro" id="IPR000198">
    <property type="entry name" value="RhoGAP_dom"/>
</dbReference>
<feature type="region of interest" description="Disordered" evidence="1">
    <location>
        <begin position="582"/>
        <end position="728"/>
    </location>
</feature>
<dbReference type="PROSITE" id="PS50238">
    <property type="entry name" value="RHOGAP"/>
    <property type="match status" value="1"/>
</dbReference>
<feature type="compositionally biased region" description="Low complexity" evidence="1">
    <location>
        <begin position="672"/>
        <end position="689"/>
    </location>
</feature>
<dbReference type="InterPro" id="IPR036865">
    <property type="entry name" value="CRAL-TRIO_dom_sf"/>
</dbReference>
<dbReference type="SMART" id="SM00324">
    <property type="entry name" value="RhoGAP"/>
    <property type="match status" value="1"/>
</dbReference>
<dbReference type="STRING" id="5353.A0A1Q3EHP8"/>
<evidence type="ECO:0000259" key="4">
    <source>
        <dbReference type="PROSITE" id="PS50238"/>
    </source>
</evidence>
<dbReference type="PANTHER" id="PTHR45808:SF2">
    <property type="entry name" value="RHO GTPASE-ACTIVATING PROTEIN 68F"/>
    <property type="match status" value="1"/>
</dbReference>
<feature type="compositionally biased region" description="Basic and acidic residues" evidence="1">
    <location>
        <begin position="521"/>
        <end position="537"/>
    </location>
</feature>
<dbReference type="CDD" id="cd00170">
    <property type="entry name" value="SEC14"/>
    <property type="match status" value="1"/>
</dbReference>
<feature type="compositionally biased region" description="Low complexity" evidence="1">
    <location>
        <begin position="41"/>
        <end position="50"/>
    </location>
</feature>
<dbReference type="Gene3D" id="3.40.525.10">
    <property type="entry name" value="CRAL-TRIO lipid binding domain"/>
    <property type="match status" value="1"/>
</dbReference>
<dbReference type="PROSITE" id="PS50191">
    <property type="entry name" value="CRAL_TRIO"/>
    <property type="match status" value="1"/>
</dbReference>
<gene>
    <name evidence="5" type="ORF">LENED_008666</name>
</gene>
<dbReference type="SUPFAM" id="SSF52087">
    <property type="entry name" value="CRAL/TRIO domain"/>
    <property type="match status" value="1"/>
</dbReference>
<accession>A0A1Q3EHP8</accession>
<feature type="compositionally biased region" description="Low complexity" evidence="1">
    <location>
        <begin position="630"/>
        <end position="639"/>
    </location>
</feature>
<feature type="region of interest" description="Disordered" evidence="1">
    <location>
        <begin position="19"/>
        <end position="56"/>
    </location>
</feature>
<feature type="transmembrane region" description="Helical" evidence="2">
    <location>
        <begin position="182"/>
        <end position="202"/>
    </location>
</feature>
<dbReference type="PANTHER" id="PTHR45808">
    <property type="entry name" value="RHO GTPASE-ACTIVATING PROTEIN 68F"/>
    <property type="match status" value="1"/>
</dbReference>
<dbReference type="Proteomes" id="UP000188533">
    <property type="component" value="Unassembled WGS sequence"/>
</dbReference>
<feature type="domain" description="Rho-GAP" evidence="4">
    <location>
        <begin position="258"/>
        <end position="493"/>
    </location>
</feature>
<dbReference type="SUPFAM" id="SSF48350">
    <property type="entry name" value="GTPase activation domain, GAP"/>
    <property type="match status" value="1"/>
</dbReference>
<name>A0A1Q3EHP8_LENED</name>
<dbReference type="Pfam" id="PF13716">
    <property type="entry name" value="CRAL_TRIO_2"/>
    <property type="match status" value="1"/>
</dbReference>
<feature type="region of interest" description="Disordered" evidence="1">
    <location>
        <begin position="741"/>
        <end position="775"/>
    </location>
</feature>
<dbReference type="EMBL" id="BDGU01000346">
    <property type="protein sequence ID" value="GAW06722.1"/>
    <property type="molecule type" value="Genomic_DNA"/>
</dbReference>
<keyword evidence="2" id="KW-0472">Membrane</keyword>
<dbReference type="CDD" id="cd00159">
    <property type="entry name" value="RhoGAP"/>
    <property type="match status" value="1"/>
</dbReference>
<evidence type="ECO:0000313" key="5">
    <source>
        <dbReference type="EMBL" id="GAW06722.1"/>
    </source>
</evidence>
<reference evidence="5 6" key="2">
    <citation type="submission" date="2017-02" db="EMBL/GenBank/DDBJ databases">
        <title>A genome survey and senescence transcriptome analysis in Lentinula edodes.</title>
        <authorList>
            <person name="Sakamoto Y."/>
            <person name="Nakade K."/>
            <person name="Sato S."/>
            <person name="Yoshida Y."/>
            <person name="Miyazaki K."/>
            <person name="Natsume S."/>
            <person name="Konno N."/>
        </authorList>
    </citation>
    <scope>NUCLEOTIDE SEQUENCE [LARGE SCALE GENOMIC DNA]</scope>
    <source>
        <strain evidence="5 6">NBRC 111202</strain>
    </source>
</reference>
<reference evidence="5 6" key="1">
    <citation type="submission" date="2016-08" db="EMBL/GenBank/DDBJ databases">
        <authorList>
            <consortium name="Lentinula edodes genome sequencing consortium"/>
            <person name="Sakamoto Y."/>
            <person name="Nakade K."/>
            <person name="Sato S."/>
            <person name="Yoshida Y."/>
            <person name="Miyazaki K."/>
            <person name="Natsume S."/>
            <person name="Konno N."/>
        </authorList>
    </citation>
    <scope>NUCLEOTIDE SEQUENCE [LARGE SCALE GENOMIC DNA]</scope>
    <source>
        <strain evidence="5 6">NBRC 111202</strain>
    </source>
</reference>
<dbReference type="GO" id="GO:0005737">
    <property type="term" value="C:cytoplasm"/>
    <property type="evidence" value="ECO:0007669"/>
    <property type="project" value="TreeGrafter"/>
</dbReference>